<accession>K7YW61</accession>
<evidence type="ECO:0008006" key="4">
    <source>
        <dbReference type="Google" id="ProtNLM"/>
    </source>
</evidence>
<name>K7YW61_BDEBC</name>
<dbReference type="HOGENOM" id="CLU_607897_0_0_7"/>
<feature type="signal peptide" evidence="1">
    <location>
        <begin position="1"/>
        <end position="22"/>
    </location>
</feature>
<dbReference type="RefSeq" id="WP_015091343.1">
    <property type="nucleotide sequence ID" value="NC_019567.1"/>
</dbReference>
<evidence type="ECO:0000256" key="1">
    <source>
        <dbReference type="SAM" id="SignalP"/>
    </source>
</evidence>
<dbReference type="Proteomes" id="UP000010074">
    <property type="component" value="Chromosome"/>
</dbReference>
<dbReference type="STRING" id="1069642.Bdt_2219"/>
<keyword evidence="1" id="KW-0732">Signal</keyword>
<dbReference type="AlphaFoldDB" id="K7YW61"/>
<evidence type="ECO:0000313" key="3">
    <source>
        <dbReference type="Proteomes" id="UP000010074"/>
    </source>
</evidence>
<proteinExistence type="predicted"/>
<evidence type="ECO:0000313" key="2">
    <source>
        <dbReference type="EMBL" id="AFY01903.1"/>
    </source>
</evidence>
<organism evidence="2 3">
    <name type="scientific">Bdellovibrio bacteriovorus str. Tiberius</name>
    <dbReference type="NCBI Taxonomy" id="1069642"/>
    <lineage>
        <taxon>Bacteria</taxon>
        <taxon>Pseudomonadati</taxon>
        <taxon>Bdellovibrionota</taxon>
        <taxon>Bdellovibrionia</taxon>
        <taxon>Bdellovibrionales</taxon>
        <taxon>Pseudobdellovibrionaceae</taxon>
        <taxon>Bdellovibrio</taxon>
    </lineage>
</organism>
<dbReference type="PATRIC" id="fig|1069642.3.peg.2195"/>
<reference evidence="2 3" key="1">
    <citation type="journal article" date="2012" name="BMC Genomics">
        <title>Genome analysis of a simultaneously predatory and prey-independent, novel Bdellovibrio bacteriovorus from the River Tiber, supports in silico predictions of both ancient and recent lateral gene transfer from diverse bacteria.</title>
        <authorList>
            <person name="Hobley L."/>
            <person name="Lerner T.R."/>
            <person name="Williams L.E."/>
            <person name="Lambert C."/>
            <person name="Till R."/>
            <person name="Milner D.S."/>
            <person name="Basford S.M."/>
            <person name="Capeness M.J."/>
            <person name="Fenton A.K."/>
            <person name="Atterbury R.J."/>
            <person name="Harris M.A."/>
            <person name="Sockett R.E."/>
        </authorList>
    </citation>
    <scope>NUCLEOTIDE SEQUENCE [LARGE SCALE GENOMIC DNA]</scope>
    <source>
        <strain evidence="2 3">Tiberius</strain>
    </source>
</reference>
<sequence length="450" mass="51443">MFIQRLLLITALITSMGATSLGASLCSSIFATSSAKTGLHSSQSQWEQLFQGAQTPQQYKTAIQQMIRTMEQSPLGPPAQWRTLNQNYQTEFLFLMPQINFVEPLIKMRSSLTTAQKKDLLESIDGFKSAIQESNRVSLHYWHLQFETMKMALSPKLADAYIKNIPADTALIQNTNHYLTISLQRVLETLPTKDAARLTTMLTKGIQKEYKNKDPEMKDRRRNFEALHRIINSATVSKYYSALQGKSSLSKAEASRIVEQFWNEFYQTPTQKRWRSEYSFSLVLKTAAALPQSPLAKHLSPDSVLEIYGSFPNGKADLQKSDFDLHLSRDLARKFIQSFTDRNRNYAEPFADQFRDQPTGEARSAILEFSNDLVATEKRVSEIMGITRYEPSELMTIVPLLDSSFHTPAKINYYNPISLRLEKGRMYLEFHDVIKQRQALKIELTDGPSH</sequence>
<dbReference type="EMBL" id="CP002930">
    <property type="protein sequence ID" value="AFY01903.1"/>
    <property type="molecule type" value="Genomic_DNA"/>
</dbReference>
<dbReference type="OrthoDB" id="9963230at2"/>
<feature type="chain" id="PRO_5003915407" description="Lipoprotein" evidence="1">
    <location>
        <begin position="23"/>
        <end position="450"/>
    </location>
</feature>
<gene>
    <name evidence="2" type="ORF">Bdt_2219</name>
</gene>
<protein>
    <recommendedName>
        <fullName evidence="4">Lipoprotein</fullName>
    </recommendedName>
</protein>
<dbReference type="KEGG" id="bbat:Bdt_2219"/>